<evidence type="ECO:0000313" key="3">
    <source>
        <dbReference type="Proteomes" id="UP000004080"/>
    </source>
</evidence>
<proteinExistence type="predicted"/>
<evidence type="ECO:0000256" key="1">
    <source>
        <dbReference type="SAM" id="MobiDB-lite"/>
    </source>
</evidence>
<dbReference type="OrthoDB" id="4570726at2"/>
<dbReference type="eggNOG" id="ENOG502ZBVG">
    <property type="taxonomic scope" value="Bacteria"/>
</dbReference>
<dbReference type="InterPro" id="IPR016787">
    <property type="entry name" value="UCP021328"/>
</dbReference>
<feature type="compositionally biased region" description="Basic residues" evidence="1">
    <location>
        <begin position="119"/>
        <end position="136"/>
    </location>
</feature>
<reference evidence="2 3" key="1">
    <citation type="journal article" date="2012" name="J. Bacteriol.">
        <title>Genome of Bacillus macauensis ZFHKF-1, a Long-Chain-Forming Bacterium.</title>
        <authorList>
            <person name="Cai L."/>
            <person name="Zhang T."/>
        </authorList>
    </citation>
    <scope>NUCLEOTIDE SEQUENCE [LARGE SCALE GENOMIC DNA]</scope>
    <source>
        <strain evidence="2 3">ZFHKF-1</strain>
    </source>
</reference>
<protein>
    <recommendedName>
        <fullName evidence="4">YjdF</fullName>
    </recommendedName>
</protein>
<name>I8AGD1_9BACL</name>
<comment type="caution">
    <text evidence="2">The sequence shown here is derived from an EMBL/GenBank/DDBJ whole genome shotgun (WGS) entry which is preliminary data.</text>
</comment>
<dbReference type="RefSeq" id="WP_007202805.1">
    <property type="nucleotide sequence ID" value="NZ_AKKV01000030.1"/>
</dbReference>
<gene>
    <name evidence="2" type="ORF">A374_13635</name>
</gene>
<feature type="region of interest" description="Disordered" evidence="1">
    <location>
        <begin position="106"/>
        <end position="136"/>
    </location>
</feature>
<dbReference type="PIRSF" id="PIRSF021328">
    <property type="entry name" value="UCP021328"/>
    <property type="match status" value="1"/>
</dbReference>
<keyword evidence="3" id="KW-1185">Reference proteome</keyword>
<dbReference type="Proteomes" id="UP000004080">
    <property type="component" value="Unassembled WGS sequence"/>
</dbReference>
<organism evidence="2 3">
    <name type="scientific">Fictibacillus macauensis ZFHKF-1</name>
    <dbReference type="NCBI Taxonomy" id="1196324"/>
    <lineage>
        <taxon>Bacteria</taxon>
        <taxon>Bacillati</taxon>
        <taxon>Bacillota</taxon>
        <taxon>Bacilli</taxon>
        <taxon>Bacillales</taxon>
        <taxon>Fictibacillaceae</taxon>
        <taxon>Fictibacillus</taxon>
    </lineage>
</organism>
<accession>I8AGD1</accession>
<dbReference type="PATRIC" id="fig|1196324.3.peg.2789"/>
<dbReference type="AlphaFoldDB" id="I8AGD1"/>
<dbReference type="Pfam" id="PF11208">
    <property type="entry name" value="DUF2992"/>
    <property type="match status" value="1"/>
</dbReference>
<sequence>MKFTVYYEKPYWIGVLEYYDEQRFTVKKHIFGAEPKDKEVWDFTLYTLPELLNESAVGMPLQPTLQKRVSPKRLSRLAAKESRGKGIQTYAQEALNVALNQRKKERQVVSREQKAAHAAYKRQLKIAKKKEKHRGR</sequence>
<feature type="compositionally biased region" description="Basic and acidic residues" evidence="1">
    <location>
        <begin position="106"/>
        <end position="115"/>
    </location>
</feature>
<dbReference type="EMBL" id="AKKV01000030">
    <property type="protein sequence ID" value="EIT84737.1"/>
    <property type="molecule type" value="Genomic_DNA"/>
</dbReference>
<evidence type="ECO:0000313" key="2">
    <source>
        <dbReference type="EMBL" id="EIT84737.1"/>
    </source>
</evidence>
<evidence type="ECO:0008006" key="4">
    <source>
        <dbReference type="Google" id="ProtNLM"/>
    </source>
</evidence>